<sequence length="561" mass="62731">MGFGEVLCIDRMRVDPALTQALHSRWDAEATSFIFPWGHMIPSLEDVSWIMGLRLYGRPVSGFIYPCDQDVARRLLGLTESLGLYEVGKKVGEMVDGQLQRLTQGCQAVILEEPGAEADQDLRRFVILFLGRLLFATRGDTVDCRFLTLLEDLDEVGDYAWVGAFLAHQFDSLGASERQTSTSGFFPFLQVWAYLQLPVLRRGILERSGLVPIARRWDSRRDMHTLSDQLASLQDAIDSYPQLDVVWRPYLDEGDEGQPWLVQARPYFGRDRSGYVRVRWSFLVETGPRGPVGVSGDSTTPLTGASEPRSRSKTRSAEANDAYLQAFTLKYRATINKGVRRQVDVTGETASLQALLYSAMQDREIAQQEAEQLRKELKRVRRAAGAGASSSRTAEDSQSDLDDRLAALVRRAEEAQAELAERGQVDATTGERDWLRIWAEPAELLVVETMRELATLRVKGSSVDQTEMARLHTEIRIHKLWGLVTTLGHAAQSRSRSRTDVSGASGAFIRLYLAGSFNRRRNEEEERRRRGEASTQSGRGGGEMPPPLERQEGFGESGGGQ</sequence>
<name>A0A843UNM8_COLES</name>
<dbReference type="InterPro" id="IPR019557">
    <property type="entry name" value="AminoTfrase-like_pln_mobile"/>
</dbReference>
<proteinExistence type="predicted"/>
<evidence type="ECO:0000313" key="5">
    <source>
        <dbReference type="Proteomes" id="UP000652761"/>
    </source>
</evidence>
<dbReference type="PANTHER" id="PTHR46033:SF8">
    <property type="entry name" value="PROTEIN MAINTENANCE OF MERISTEMS-LIKE"/>
    <property type="match status" value="1"/>
</dbReference>
<dbReference type="PANTHER" id="PTHR46033">
    <property type="entry name" value="PROTEIN MAIN-LIKE 2"/>
    <property type="match status" value="1"/>
</dbReference>
<evidence type="ECO:0000256" key="1">
    <source>
        <dbReference type="SAM" id="Coils"/>
    </source>
</evidence>
<dbReference type="Pfam" id="PF10536">
    <property type="entry name" value="PMD"/>
    <property type="match status" value="1"/>
</dbReference>
<accession>A0A843UNM8</accession>
<organism evidence="4 5">
    <name type="scientific">Colocasia esculenta</name>
    <name type="common">Wild taro</name>
    <name type="synonym">Arum esculentum</name>
    <dbReference type="NCBI Taxonomy" id="4460"/>
    <lineage>
        <taxon>Eukaryota</taxon>
        <taxon>Viridiplantae</taxon>
        <taxon>Streptophyta</taxon>
        <taxon>Embryophyta</taxon>
        <taxon>Tracheophyta</taxon>
        <taxon>Spermatophyta</taxon>
        <taxon>Magnoliopsida</taxon>
        <taxon>Liliopsida</taxon>
        <taxon>Araceae</taxon>
        <taxon>Aroideae</taxon>
        <taxon>Colocasieae</taxon>
        <taxon>Colocasia</taxon>
    </lineage>
</organism>
<dbReference type="EMBL" id="NMUH01001011">
    <property type="protein sequence ID" value="MQL87872.1"/>
    <property type="molecule type" value="Genomic_DNA"/>
</dbReference>
<reference evidence="4" key="1">
    <citation type="submission" date="2017-07" db="EMBL/GenBank/DDBJ databases">
        <title>Taro Niue Genome Assembly and Annotation.</title>
        <authorList>
            <person name="Atibalentja N."/>
            <person name="Keating K."/>
            <person name="Fields C.J."/>
        </authorList>
    </citation>
    <scope>NUCLEOTIDE SEQUENCE</scope>
    <source>
        <strain evidence="4">Niue_2</strain>
        <tissue evidence="4">Leaf</tissue>
    </source>
</reference>
<feature type="region of interest" description="Disordered" evidence="2">
    <location>
        <begin position="520"/>
        <end position="561"/>
    </location>
</feature>
<evidence type="ECO:0000256" key="2">
    <source>
        <dbReference type="SAM" id="MobiDB-lite"/>
    </source>
</evidence>
<dbReference type="Proteomes" id="UP000652761">
    <property type="component" value="Unassembled WGS sequence"/>
</dbReference>
<feature type="coiled-coil region" evidence="1">
    <location>
        <begin position="356"/>
        <end position="418"/>
    </location>
</feature>
<keyword evidence="1" id="KW-0175">Coiled coil</keyword>
<dbReference type="InterPro" id="IPR044824">
    <property type="entry name" value="MAIN-like"/>
</dbReference>
<feature type="domain" description="Aminotransferase-like plant mobile" evidence="3">
    <location>
        <begin position="2"/>
        <end position="253"/>
    </location>
</feature>
<dbReference type="GO" id="GO:0010073">
    <property type="term" value="P:meristem maintenance"/>
    <property type="evidence" value="ECO:0007669"/>
    <property type="project" value="InterPro"/>
</dbReference>
<comment type="caution">
    <text evidence="4">The sequence shown here is derived from an EMBL/GenBank/DDBJ whole genome shotgun (WGS) entry which is preliminary data.</text>
</comment>
<evidence type="ECO:0000259" key="3">
    <source>
        <dbReference type="Pfam" id="PF10536"/>
    </source>
</evidence>
<dbReference type="AlphaFoldDB" id="A0A843UNM8"/>
<protein>
    <recommendedName>
        <fullName evidence="3">Aminotransferase-like plant mobile domain-containing protein</fullName>
    </recommendedName>
</protein>
<feature type="compositionally biased region" description="Basic and acidic residues" evidence="2">
    <location>
        <begin position="520"/>
        <end position="532"/>
    </location>
</feature>
<feature type="region of interest" description="Disordered" evidence="2">
    <location>
        <begin position="291"/>
        <end position="317"/>
    </location>
</feature>
<gene>
    <name evidence="4" type="ORF">Taro_020405</name>
</gene>
<keyword evidence="5" id="KW-1185">Reference proteome</keyword>
<dbReference type="OrthoDB" id="625601at2759"/>
<evidence type="ECO:0000313" key="4">
    <source>
        <dbReference type="EMBL" id="MQL87872.1"/>
    </source>
</evidence>